<evidence type="ECO:0000313" key="1">
    <source>
        <dbReference type="EMBL" id="KAK5969974.1"/>
    </source>
</evidence>
<dbReference type="EMBL" id="WIXE01019498">
    <property type="protein sequence ID" value="KAK5969974.1"/>
    <property type="molecule type" value="Genomic_DNA"/>
</dbReference>
<organism evidence="1 2">
    <name type="scientific">Trichostrongylus colubriformis</name>
    <name type="common">Black scour worm</name>
    <dbReference type="NCBI Taxonomy" id="6319"/>
    <lineage>
        <taxon>Eukaryota</taxon>
        <taxon>Metazoa</taxon>
        <taxon>Ecdysozoa</taxon>
        <taxon>Nematoda</taxon>
        <taxon>Chromadorea</taxon>
        <taxon>Rhabditida</taxon>
        <taxon>Rhabditina</taxon>
        <taxon>Rhabditomorpha</taxon>
        <taxon>Strongyloidea</taxon>
        <taxon>Trichostrongylidae</taxon>
        <taxon>Trichostrongylus</taxon>
    </lineage>
</organism>
<accession>A0AAN8ID40</accession>
<sequence>MGHDNSEFLLDKMSLAHTPHAVAEAYQRNEGGAPDVLDIEGPYDRYDLLDQLSLLALGYEVKDLQKIPLEARKDNGFKEFREKMLRWPSDSKEHKMYEKVHSVIDTLAKGKMNRSDAIAALVKDYMALPKDIQKKLESEFSAFRFITHMAQKPR</sequence>
<comment type="caution">
    <text evidence="1">The sequence shown here is derived from an EMBL/GenBank/DDBJ whole genome shotgun (WGS) entry which is preliminary data.</text>
</comment>
<reference evidence="1 2" key="1">
    <citation type="submission" date="2019-10" db="EMBL/GenBank/DDBJ databases">
        <title>Assembly and Annotation for the nematode Trichostrongylus colubriformis.</title>
        <authorList>
            <person name="Martin J."/>
        </authorList>
    </citation>
    <scope>NUCLEOTIDE SEQUENCE [LARGE SCALE GENOMIC DNA]</scope>
    <source>
        <strain evidence="1">G859</strain>
        <tissue evidence="1">Whole worm</tissue>
    </source>
</reference>
<protein>
    <submittedName>
        <fullName evidence="1">Uncharacterized protein</fullName>
    </submittedName>
</protein>
<proteinExistence type="predicted"/>
<evidence type="ECO:0000313" key="2">
    <source>
        <dbReference type="Proteomes" id="UP001331761"/>
    </source>
</evidence>
<name>A0AAN8ID40_TRICO</name>
<gene>
    <name evidence="1" type="ORF">GCK32_016032</name>
</gene>
<keyword evidence="2" id="KW-1185">Reference proteome</keyword>
<dbReference type="Proteomes" id="UP001331761">
    <property type="component" value="Unassembled WGS sequence"/>
</dbReference>
<dbReference type="AlphaFoldDB" id="A0AAN8ID40"/>